<dbReference type="GO" id="GO:0008168">
    <property type="term" value="F:methyltransferase activity"/>
    <property type="evidence" value="ECO:0007669"/>
    <property type="project" value="UniProtKB-KW"/>
</dbReference>
<proteinExistence type="inferred from homology"/>
<dbReference type="InterPro" id="IPR036414">
    <property type="entry name" value="YaeB_N_sf"/>
</dbReference>
<accession>A0A5K7ZIQ0</accession>
<dbReference type="InterPro" id="IPR023370">
    <property type="entry name" value="TrmO-like_N"/>
</dbReference>
<gene>
    <name evidence="5" type="ORF">DSCO28_26740</name>
</gene>
<dbReference type="CDD" id="cd09281">
    <property type="entry name" value="UPF0066"/>
    <property type="match status" value="1"/>
</dbReference>
<evidence type="ECO:0000256" key="3">
    <source>
        <dbReference type="SAM" id="MobiDB-lite"/>
    </source>
</evidence>
<dbReference type="KEGG" id="dov:DSCO28_26740"/>
<keyword evidence="1" id="KW-0949">S-adenosyl-L-methionine</keyword>
<feature type="domain" description="TsaA-like" evidence="4">
    <location>
        <begin position="3"/>
        <end position="135"/>
    </location>
</feature>
<dbReference type="InterPro" id="IPR036413">
    <property type="entry name" value="YaeB-like_sf"/>
</dbReference>
<dbReference type="PANTHER" id="PTHR12818">
    <property type="entry name" value="TRNA (ADENINE(37)-N6)-METHYLTRANSFERASE"/>
    <property type="match status" value="1"/>
</dbReference>
<comment type="similarity">
    <text evidence="2">Belongs to the tRNA methyltransferase O family.</text>
</comment>
<keyword evidence="5" id="KW-0489">Methyltransferase</keyword>
<evidence type="ECO:0000313" key="6">
    <source>
        <dbReference type="Proteomes" id="UP000425960"/>
    </source>
</evidence>
<dbReference type="InterPro" id="IPR040372">
    <property type="entry name" value="YaeB-like"/>
</dbReference>
<dbReference type="SUPFAM" id="SSF118196">
    <property type="entry name" value="YaeB-like"/>
    <property type="match status" value="1"/>
</dbReference>
<sequence>MKFIEIGRVFSEVKEMNDVRHTSRGWTAETCTIKLMSQYKGGLGGLEGYSHVIILFYINQHKEWKMPRKHHKPKNVKVFATRMPVRPNPIGLSTVELINFSTEEGTLTVKGLDAIDGTPILDIKPYIPHFDAYAEASVPHWVEAHLKEHHHGHGHGHTHGHVHSHEAPHSQATTSTKRPHIHSHHD</sequence>
<evidence type="ECO:0000259" key="4">
    <source>
        <dbReference type="PROSITE" id="PS51668"/>
    </source>
</evidence>
<evidence type="ECO:0000256" key="2">
    <source>
        <dbReference type="ARBA" id="ARBA00033753"/>
    </source>
</evidence>
<dbReference type="Proteomes" id="UP000425960">
    <property type="component" value="Chromosome"/>
</dbReference>
<dbReference type="NCBIfam" id="TIGR00104">
    <property type="entry name" value="tRNA_TsaA"/>
    <property type="match status" value="1"/>
</dbReference>
<reference evidence="5 6" key="1">
    <citation type="submission" date="2019-11" db="EMBL/GenBank/DDBJ databases">
        <title>Comparative genomics of hydrocarbon-degrading Desulfosarcina strains.</title>
        <authorList>
            <person name="Watanabe M."/>
            <person name="Kojima H."/>
            <person name="Fukui M."/>
        </authorList>
    </citation>
    <scope>NUCLEOTIDE SEQUENCE [LARGE SCALE GENOMIC DNA]</scope>
    <source>
        <strain evidence="5 6">28bB2T</strain>
    </source>
</reference>
<organism evidence="5 6">
    <name type="scientific">Desulfosarcina ovata subsp. sediminis</name>
    <dbReference type="NCBI Taxonomy" id="885957"/>
    <lineage>
        <taxon>Bacteria</taxon>
        <taxon>Pseudomonadati</taxon>
        <taxon>Thermodesulfobacteriota</taxon>
        <taxon>Desulfobacteria</taxon>
        <taxon>Desulfobacterales</taxon>
        <taxon>Desulfosarcinaceae</taxon>
        <taxon>Desulfosarcina</taxon>
    </lineage>
</organism>
<name>A0A5K7ZIQ0_9BACT</name>
<dbReference type="Pfam" id="PF01980">
    <property type="entry name" value="TrmO_N"/>
    <property type="match status" value="1"/>
</dbReference>
<dbReference type="AlphaFoldDB" id="A0A5K7ZIQ0"/>
<feature type="region of interest" description="Disordered" evidence="3">
    <location>
        <begin position="148"/>
        <end position="186"/>
    </location>
</feature>
<keyword evidence="5" id="KW-0808">Transferase</keyword>
<dbReference type="GO" id="GO:0032259">
    <property type="term" value="P:methylation"/>
    <property type="evidence" value="ECO:0007669"/>
    <property type="project" value="UniProtKB-KW"/>
</dbReference>
<protein>
    <submittedName>
        <fullName evidence="5">tRNA (N6-threonylcarbamoyladenosine(37)-N6)-methyltransferase TrmO</fullName>
    </submittedName>
</protein>
<dbReference type="PANTHER" id="PTHR12818:SF0">
    <property type="entry name" value="TRNA (ADENINE(37)-N6)-METHYLTRANSFERASE"/>
    <property type="match status" value="1"/>
</dbReference>
<feature type="compositionally biased region" description="Basic residues" evidence="3">
    <location>
        <begin position="148"/>
        <end position="162"/>
    </location>
</feature>
<evidence type="ECO:0000313" key="5">
    <source>
        <dbReference type="EMBL" id="BBO82108.1"/>
    </source>
</evidence>
<dbReference type="RefSeq" id="WP_155322651.1">
    <property type="nucleotide sequence ID" value="NZ_AP021876.1"/>
</dbReference>
<dbReference type="EMBL" id="AP021876">
    <property type="protein sequence ID" value="BBO82108.1"/>
    <property type="molecule type" value="Genomic_DNA"/>
</dbReference>
<dbReference type="Gene3D" id="2.40.30.70">
    <property type="entry name" value="YaeB-like"/>
    <property type="match status" value="1"/>
</dbReference>
<evidence type="ECO:0000256" key="1">
    <source>
        <dbReference type="ARBA" id="ARBA00022691"/>
    </source>
</evidence>
<dbReference type="PROSITE" id="PS51668">
    <property type="entry name" value="TSAA_2"/>
    <property type="match status" value="1"/>
</dbReference>
<feature type="compositionally biased region" description="Basic residues" evidence="3">
    <location>
        <begin position="177"/>
        <end position="186"/>
    </location>
</feature>